<evidence type="ECO:0000256" key="8">
    <source>
        <dbReference type="ARBA" id="ARBA00022490"/>
    </source>
</evidence>
<keyword evidence="8 18" id="KW-0963">Cytoplasm</keyword>
<evidence type="ECO:0000256" key="4">
    <source>
        <dbReference type="ARBA" id="ARBA00004667"/>
    </source>
</evidence>
<dbReference type="GO" id="GO:0005524">
    <property type="term" value="F:ATP binding"/>
    <property type="evidence" value="ECO:0007669"/>
    <property type="project" value="UniProtKB-KW"/>
</dbReference>
<accession>A0A843ANF8</accession>
<comment type="catalytic activity">
    <reaction evidence="1 18">
        <text>1-(5-phospho-beta-D-ribosyl)-ATP + diphosphate = 5-phospho-alpha-D-ribose 1-diphosphate + ATP</text>
        <dbReference type="Rhea" id="RHEA:18473"/>
        <dbReference type="ChEBI" id="CHEBI:30616"/>
        <dbReference type="ChEBI" id="CHEBI:33019"/>
        <dbReference type="ChEBI" id="CHEBI:58017"/>
        <dbReference type="ChEBI" id="CHEBI:73183"/>
        <dbReference type="EC" id="2.4.2.17"/>
    </reaction>
</comment>
<keyword evidence="16 18" id="KW-0368">Histidine biosynthesis</keyword>
<dbReference type="Gene3D" id="3.30.70.120">
    <property type="match status" value="1"/>
</dbReference>
<dbReference type="AlphaFoldDB" id="A0A843ANF8"/>
<evidence type="ECO:0000259" key="19">
    <source>
        <dbReference type="Pfam" id="PF01634"/>
    </source>
</evidence>
<keyword evidence="9 18" id="KW-0028">Amino-acid biosynthesis</keyword>
<dbReference type="HAMAP" id="MF_00079">
    <property type="entry name" value="HisG_Long"/>
    <property type="match status" value="1"/>
</dbReference>
<evidence type="ECO:0000256" key="12">
    <source>
        <dbReference type="ARBA" id="ARBA00022723"/>
    </source>
</evidence>
<dbReference type="PANTHER" id="PTHR21403">
    <property type="entry name" value="ATP PHOSPHORIBOSYLTRANSFERASE ATP-PRTASE"/>
    <property type="match status" value="1"/>
</dbReference>
<evidence type="ECO:0000313" key="21">
    <source>
        <dbReference type="EMBL" id="MBF4468350.1"/>
    </source>
</evidence>
<dbReference type="GO" id="GO:0000105">
    <property type="term" value="P:L-histidine biosynthetic process"/>
    <property type="evidence" value="ECO:0007669"/>
    <property type="project" value="UniProtKB-UniRule"/>
</dbReference>
<keyword evidence="14 18" id="KW-0067">ATP-binding</keyword>
<evidence type="ECO:0000256" key="18">
    <source>
        <dbReference type="HAMAP-Rule" id="MF_00079"/>
    </source>
</evidence>
<dbReference type="EMBL" id="JADIIN010000022">
    <property type="protein sequence ID" value="MBF4468350.1"/>
    <property type="molecule type" value="Genomic_DNA"/>
</dbReference>
<dbReference type="RefSeq" id="WP_042702490.1">
    <property type="nucleotide sequence ID" value="NZ_JADIIN010000022.1"/>
</dbReference>
<dbReference type="NCBIfam" id="TIGR00070">
    <property type="entry name" value="hisG"/>
    <property type="match status" value="1"/>
</dbReference>
<reference evidence="21" key="1">
    <citation type="submission" date="2020-10" db="EMBL/GenBank/DDBJ databases">
        <title>Dehalococcoides mccartyi of a TCE/Cr reducing biochatode.</title>
        <authorList>
            <person name="Matturro B."/>
        </authorList>
    </citation>
    <scope>NUCLEOTIDE SEQUENCE</scope>
    <source>
        <strain evidence="21">Bin4</strain>
    </source>
</reference>
<dbReference type="InterPro" id="IPR011322">
    <property type="entry name" value="N-reg_PII-like_a/b"/>
</dbReference>
<dbReference type="EC" id="2.4.2.17" evidence="6 18"/>
<dbReference type="InterPro" id="IPR013115">
    <property type="entry name" value="HisG_C"/>
</dbReference>
<organism evidence="21 22">
    <name type="scientific">Methanobrevibacter arboriphilus</name>
    <dbReference type="NCBI Taxonomy" id="39441"/>
    <lineage>
        <taxon>Archaea</taxon>
        <taxon>Methanobacteriati</taxon>
        <taxon>Methanobacteriota</taxon>
        <taxon>Methanomada group</taxon>
        <taxon>Methanobacteria</taxon>
        <taxon>Methanobacteriales</taxon>
        <taxon>Methanobacteriaceae</taxon>
        <taxon>Methanobrevibacter</taxon>
    </lineage>
</organism>
<dbReference type="GO" id="GO:0003879">
    <property type="term" value="F:ATP phosphoribosyltransferase activity"/>
    <property type="evidence" value="ECO:0007669"/>
    <property type="project" value="UniProtKB-UniRule"/>
</dbReference>
<keyword evidence="10 18" id="KW-0328">Glycosyltransferase</keyword>
<evidence type="ECO:0000256" key="17">
    <source>
        <dbReference type="ARBA" id="ARBA00024861"/>
    </source>
</evidence>
<dbReference type="InterPro" id="IPR018198">
    <property type="entry name" value="ATP_PRibTrfase_CS"/>
</dbReference>
<dbReference type="Gene3D" id="3.40.190.10">
    <property type="entry name" value="Periplasmic binding protein-like II"/>
    <property type="match status" value="2"/>
</dbReference>
<evidence type="ECO:0000256" key="14">
    <source>
        <dbReference type="ARBA" id="ARBA00022840"/>
    </source>
</evidence>
<comment type="function">
    <text evidence="17 18">Catalyzes the condensation of ATP and 5-phosphoribose 1-diphosphate to form N'-(5'-phosphoribosyl)-ATP (PR-ATP). Has a crucial role in the pathway because the rate of histidine biosynthesis seems to be controlled primarily by regulation of HisG enzymatic activity.</text>
</comment>
<feature type="domain" description="Histidine biosynthesis HisG C-terminal" evidence="20">
    <location>
        <begin position="214"/>
        <end position="288"/>
    </location>
</feature>
<sequence length="290" mass="31637">MKIKIAIPSKGRISDPAVAILEKAGLGLKDASNRKLFSNTHNSDISVMFARAADIPEFVADGIVDMGITGLDLIKESNSDVEILTDLKFGQTSLVLASPEDSDINYLDDIKSEIVVATEFPNLTNSYLKSHGINAKIVELTGSTEIAPFIGIADIIADLTSTGTTLKMNHLKIIDNILDSSIKLIANKNEYFNNNEKKNLIDTVNISINGVIEAERKKLLMMNVSKDNLQIIKDLMPSMTGPTVSEVLSDREDTVAVQAVVDEEEVFDLVNKLKNSGARDILVVPIERII</sequence>
<dbReference type="SUPFAM" id="SSF53850">
    <property type="entry name" value="Periplasmic binding protein-like II"/>
    <property type="match status" value="1"/>
</dbReference>
<evidence type="ECO:0000256" key="2">
    <source>
        <dbReference type="ARBA" id="ARBA00001946"/>
    </source>
</evidence>
<comment type="similarity">
    <text evidence="5 18">Belongs to the ATP phosphoribosyltransferase family. Long subfamily.</text>
</comment>
<dbReference type="Proteomes" id="UP000658733">
    <property type="component" value="Unassembled WGS sequence"/>
</dbReference>
<evidence type="ECO:0000256" key="10">
    <source>
        <dbReference type="ARBA" id="ARBA00022676"/>
    </source>
</evidence>
<evidence type="ECO:0000256" key="6">
    <source>
        <dbReference type="ARBA" id="ARBA00011946"/>
    </source>
</evidence>
<keyword evidence="13 18" id="KW-0547">Nucleotide-binding</keyword>
<keyword evidence="11 18" id="KW-0808">Transferase</keyword>
<evidence type="ECO:0000256" key="3">
    <source>
        <dbReference type="ARBA" id="ARBA00004496"/>
    </source>
</evidence>
<dbReference type="PANTHER" id="PTHR21403:SF10">
    <property type="entry name" value="ATP PHOSPHORIBOSYLTRANSFERASE"/>
    <property type="match status" value="1"/>
</dbReference>
<feature type="domain" description="ATP phosphoribosyltransferase catalytic" evidence="19">
    <location>
        <begin position="51"/>
        <end position="202"/>
    </location>
</feature>
<dbReference type="UniPathway" id="UPA00031">
    <property type="reaction ID" value="UER00006"/>
</dbReference>
<proteinExistence type="inferred from homology"/>
<dbReference type="PROSITE" id="PS01316">
    <property type="entry name" value="ATP_P_PHORIBOSYLTR"/>
    <property type="match status" value="1"/>
</dbReference>
<dbReference type="Pfam" id="PF08029">
    <property type="entry name" value="HisG_C"/>
    <property type="match status" value="1"/>
</dbReference>
<evidence type="ECO:0000256" key="5">
    <source>
        <dbReference type="ARBA" id="ARBA00007955"/>
    </source>
</evidence>
<comment type="activity regulation">
    <text evidence="18">Feedback inhibited by histidine.</text>
</comment>
<dbReference type="SUPFAM" id="SSF54913">
    <property type="entry name" value="GlnB-like"/>
    <property type="match status" value="1"/>
</dbReference>
<comment type="subcellular location">
    <subcellularLocation>
        <location evidence="3 18">Cytoplasm</location>
    </subcellularLocation>
</comment>
<evidence type="ECO:0000259" key="20">
    <source>
        <dbReference type="Pfam" id="PF08029"/>
    </source>
</evidence>
<dbReference type="Pfam" id="PF01634">
    <property type="entry name" value="HisG"/>
    <property type="match status" value="1"/>
</dbReference>
<dbReference type="FunFam" id="3.40.190.10:FF:000082">
    <property type="entry name" value="ATP phosphoribosyltransferase"/>
    <property type="match status" value="1"/>
</dbReference>
<dbReference type="InterPro" id="IPR001348">
    <property type="entry name" value="ATP_PRibTrfase_HisG"/>
</dbReference>
<evidence type="ECO:0000256" key="7">
    <source>
        <dbReference type="ARBA" id="ARBA00020998"/>
    </source>
</evidence>
<evidence type="ECO:0000256" key="1">
    <source>
        <dbReference type="ARBA" id="ARBA00000915"/>
    </source>
</evidence>
<dbReference type="InterPro" id="IPR020621">
    <property type="entry name" value="ATP-PRT_HisG_long"/>
</dbReference>
<protein>
    <recommendedName>
        <fullName evidence="7 18">ATP phosphoribosyltransferase</fullName>
        <shortName evidence="18">ATP-PRT</shortName>
        <shortName evidence="18">ATP-PRTase</shortName>
        <ecNumber evidence="6 18">2.4.2.17</ecNumber>
    </recommendedName>
</protein>
<dbReference type="InterPro" id="IPR013820">
    <property type="entry name" value="ATP_PRibTrfase_cat"/>
</dbReference>
<comment type="cofactor">
    <cofactor evidence="2 18">
        <name>Mg(2+)</name>
        <dbReference type="ChEBI" id="CHEBI:18420"/>
    </cofactor>
</comment>
<evidence type="ECO:0000313" key="22">
    <source>
        <dbReference type="Proteomes" id="UP000658733"/>
    </source>
</evidence>
<dbReference type="GO" id="GO:0005737">
    <property type="term" value="C:cytoplasm"/>
    <property type="evidence" value="ECO:0007669"/>
    <property type="project" value="UniProtKB-SubCell"/>
</dbReference>
<dbReference type="FunFam" id="3.30.70.120:FF:000002">
    <property type="entry name" value="ATP phosphoribosyltransferase"/>
    <property type="match status" value="1"/>
</dbReference>
<dbReference type="GO" id="GO:0000287">
    <property type="term" value="F:magnesium ion binding"/>
    <property type="evidence" value="ECO:0007669"/>
    <property type="project" value="UniProtKB-UniRule"/>
</dbReference>
<evidence type="ECO:0000256" key="13">
    <source>
        <dbReference type="ARBA" id="ARBA00022741"/>
    </source>
</evidence>
<evidence type="ECO:0000256" key="9">
    <source>
        <dbReference type="ARBA" id="ARBA00022605"/>
    </source>
</evidence>
<keyword evidence="15 18" id="KW-0460">Magnesium</keyword>
<keyword evidence="12 18" id="KW-0479">Metal-binding</keyword>
<comment type="caution">
    <text evidence="21">The sequence shown here is derived from an EMBL/GenBank/DDBJ whole genome shotgun (WGS) entry which is preliminary data.</text>
</comment>
<dbReference type="InterPro" id="IPR015867">
    <property type="entry name" value="N-reg_PII/ATP_PRibTrfase_C"/>
</dbReference>
<dbReference type="NCBIfam" id="TIGR03455">
    <property type="entry name" value="HisG_C-term"/>
    <property type="match status" value="1"/>
</dbReference>
<gene>
    <name evidence="18" type="primary">hisG</name>
    <name evidence="21" type="ORF">ISP01_02995</name>
</gene>
<evidence type="ECO:0000256" key="16">
    <source>
        <dbReference type="ARBA" id="ARBA00023102"/>
    </source>
</evidence>
<name>A0A843ANF8_METAZ</name>
<evidence type="ECO:0000256" key="15">
    <source>
        <dbReference type="ARBA" id="ARBA00022842"/>
    </source>
</evidence>
<comment type="pathway">
    <text evidence="4 18">Amino-acid biosynthesis; L-histidine biosynthesis; L-histidine from 5-phospho-alpha-D-ribose 1-diphosphate: step 1/9.</text>
</comment>
<evidence type="ECO:0000256" key="11">
    <source>
        <dbReference type="ARBA" id="ARBA00022679"/>
    </source>
</evidence>